<dbReference type="eggNOG" id="COG1040">
    <property type="taxonomic scope" value="Bacteria"/>
</dbReference>
<sequence>MTILADGEATLCTTCRHHLPVTQFHFNNNDSVSKVFYGRVQVENATALLRFEKKGITQKLIHQLKYKGQEPIGTFLGDWLGGELQTLDAYKTIDVVIPVPLHKTKLKKRGYNQVAKFGQQLALALNAAYIDDVLIKITNVNSQVSKNRLSRWTNSEVIFSVQHLEKIDNKHILLVDDIITTGATMEACANLLLSAKNVKISIAAMAIA</sequence>
<evidence type="ECO:0000313" key="4">
    <source>
        <dbReference type="Proteomes" id="UP000016160"/>
    </source>
</evidence>
<dbReference type="PANTHER" id="PTHR47505">
    <property type="entry name" value="DNA UTILIZATION PROTEIN YHGH"/>
    <property type="match status" value="1"/>
</dbReference>
<proteinExistence type="inferred from homology"/>
<keyword evidence="3" id="KW-0328">Glycosyltransferase</keyword>
<evidence type="ECO:0000313" key="3">
    <source>
        <dbReference type="EMBL" id="CDF80970.1"/>
    </source>
</evidence>
<name>T2KQG1_FORAG</name>
<organism evidence="3 4">
    <name type="scientific">Formosa agariphila (strain DSM 15362 / KCTC 12365 / LMG 23005 / KMM 3901 / M-2Alg 35-1)</name>
    <dbReference type="NCBI Taxonomy" id="1347342"/>
    <lineage>
        <taxon>Bacteria</taxon>
        <taxon>Pseudomonadati</taxon>
        <taxon>Bacteroidota</taxon>
        <taxon>Flavobacteriia</taxon>
        <taxon>Flavobacteriales</taxon>
        <taxon>Flavobacteriaceae</taxon>
        <taxon>Formosa</taxon>
    </lineage>
</organism>
<protein>
    <submittedName>
        <fullName evidence="3">Phosphoribosyltransferases family protein</fullName>
    </submittedName>
</protein>
<dbReference type="STRING" id="1347342.BN863_32580"/>
<dbReference type="Pfam" id="PF00156">
    <property type="entry name" value="Pribosyltran"/>
    <property type="match status" value="1"/>
</dbReference>
<dbReference type="PATRIC" id="fig|1347342.6.peg.3286"/>
<dbReference type="InterPro" id="IPR029057">
    <property type="entry name" value="PRTase-like"/>
</dbReference>
<dbReference type="HOGENOM" id="CLU_054549_5_0_10"/>
<dbReference type="GO" id="GO:0016757">
    <property type="term" value="F:glycosyltransferase activity"/>
    <property type="evidence" value="ECO:0007669"/>
    <property type="project" value="UniProtKB-KW"/>
</dbReference>
<evidence type="ECO:0000259" key="2">
    <source>
        <dbReference type="Pfam" id="PF00156"/>
    </source>
</evidence>
<dbReference type="PANTHER" id="PTHR47505:SF1">
    <property type="entry name" value="DNA UTILIZATION PROTEIN YHGH"/>
    <property type="match status" value="1"/>
</dbReference>
<evidence type="ECO:0000256" key="1">
    <source>
        <dbReference type="ARBA" id="ARBA00008007"/>
    </source>
</evidence>
<dbReference type="AlphaFoldDB" id="T2KQG1"/>
<reference evidence="3 4" key="1">
    <citation type="journal article" date="2013" name="Appl. Environ. Microbiol.">
        <title>The genome of the alga-associated marine flavobacterium Formosa agariphila KMM 3901T reveals a broad potential for degradation of algal polysaccharides.</title>
        <authorList>
            <person name="Mann A.J."/>
            <person name="Hahnke R.L."/>
            <person name="Huang S."/>
            <person name="Werner J."/>
            <person name="Xing P."/>
            <person name="Barbeyron T."/>
            <person name="Huettel B."/>
            <person name="Stueber K."/>
            <person name="Reinhardt R."/>
            <person name="Harder J."/>
            <person name="Gloeckner F.O."/>
            <person name="Amann R.I."/>
            <person name="Teeling H."/>
        </authorList>
    </citation>
    <scope>NUCLEOTIDE SEQUENCE [LARGE SCALE GENOMIC DNA]</scope>
    <source>
        <strain evidence="4">DSM 15362 / KCTC 12365 / LMG 23005 / KMM 3901</strain>
    </source>
</reference>
<dbReference type="InterPro" id="IPR000836">
    <property type="entry name" value="PRTase_dom"/>
</dbReference>
<keyword evidence="4" id="KW-1185">Reference proteome</keyword>
<accession>T2KQG1</accession>
<keyword evidence="3" id="KW-0808">Transferase</keyword>
<dbReference type="CDD" id="cd06223">
    <property type="entry name" value="PRTases_typeI"/>
    <property type="match status" value="1"/>
</dbReference>
<comment type="similarity">
    <text evidence="1">Belongs to the ComF/GntX family.</text>
</comment>
<dbReference type="Proteomes" id="UP000016160">
    <property type="component" value="Chromosome"/>
</dbReference>
<dbReference type="EMBL" id="HG315671">
    <property type="protein sequence ID" value="CDF80970.1"/>
    <property type="molecule type" value="Genomic_DNA"/>
</dbReference>
<feature type="domain" description="Phosphoribosyltransferase" evidence="2">
    <location>
        <begin position="122"/>
        <end position="204"/>
    </location>
</feature>
<dbReference type="Gene3D" id="3.40.50.2020">
    <property type="match status" value="1"/>
</dbReference>
<dbReference type="SUPFAM" id="SSF53271">
    <property type="entry name" value="PRTase-like"/>
    <property type="match status" value="1"/>
</dbReference>
<dbReference type="InterPro" id="IPR051910">
    <property type="entry name" value="ComF/GntX_DNA_util-trans"/>
</dbReference>
<gene>
    <name evidence="3" type="ORF">BN863_32580</name>
</gene>